<protein>
    <recommendedName>
        <fullName evidence="7">tRNA (guanine-N(7)-)-methyltransferase</fullName>
        <ecNumber evidence="7">2.1.1.33</ecNumber>
    </recommendedName>
    <alternativeName>
        <fullName evidence="7">tRNA (guanine(46)-N(7))-methyltransferase</fullName>
    </alternativeName>
    <alternativeName>
        <fullName evidence="7">tRNA(m7G46)-methyltransferase</fullName>
    </alternativeName>
</protein>
<dbReference type="UniPathway" id="UPA00989"/>
<evidence type="ECO:0000256" key="5">
    <source>
        <dbReference type="ARBA" id="ARBA00022691"/>
    </source>
</evidence>
<evidence type="ECO:0000256" key="4">
    <source>
        <dbReference type="ARBA" id="ARBA00022679"/>
    </source>
</evidence>
<dbReference type="EMBL" id="AODQ01000042">
    <property type="protein sequence ID" value="EMR02884.1"/>
    <property type="molecule type" value="Genomic_DNA"/>
</dbReference>
<dbReference type="NCBIfam" id="TIGR00091">
    <property type="entry name" value="tRNA (guanosine(46)-N7)-methyltransferase TrmB"/>
    <property type="match status" value="1"/>
</dbReference>
<dbReference type="PANTHER" id="PTHR23417">
    <property type="entry name" value="3-DEOXY-D-MANNO-OCTULOSONIC-ACID TRANSFERASE/TRNA GUANINE-N 7 - -METHYLTRANSFERASE"/>
    <property type="match status" value="1"/>
</dbReference>
<dbReference type="RefSeq" id="WP_009195374.1">
    <property type="nucleotide sequence ID" value="NZ_AODQ01000042.1"/>
</dbReference>
<evidence type="ECO:0000256" key="3">
    <source>
        <dbReference type="ARBA" id="ARBA00022603"/>
    </source>
</evidence>
<dbReference type="PATRIC" id="fig|1279009.4.peg.2007"/>
<dbReference type="Proteomes" id="UP000011910">
    <property type="component" value="Unassembled WGS sequence"/>
</dbReference>
<keyword evidence="3 7" id="KW-0489">Methyltransferase</keyword>
<dbReference type="Pfam" id="PF02390">
    <property type="entry name" value="Methyltransf_4"/>
    <property type="match status" value="1"/>
</dbReference>
<comment type="similarity">
    <text evidence="7">Belongs to the class I-like SAM-binding methyltransferase superfamily. TrmB family.</text>
</comment>
<comment type="caution">
    <text evidence="7">Lacks conserved residue(s) required for the propagation of feature annotation.</text>
</comment>
<name>M7NWQ9_9BACT</name>
<dbReference type="Gene3D" id="3.40.50.150">
    <property type="entry name" value="Vaccinia Virus protein VP39"/>
    <property type="match status" value="1"/>
</dbReference>
<comment type="caution">
    <text evidence="8">The sequence shown here is derived from an EMBL/GenBank/DDBJ whole genome shotgun (WGS) entry which is preliminary data.</text>
</comment>
<proteinExistence type="inferred from homology"/>
<evidence type="ECO:0000256" key="7">
    <source>
        <dbReference type="HAMAP-Rule" id="MF_01057"/>
    </source>
</evidence>
<feature type="binding site" evidence="7">
    <location>
        <position position="71"/>
    </location>
    <ligand>
        <name>S-adenosyl-L-methionine</name>
        <dbReference type="ChEBI" id="CHEBI:59789"/>
    </ligand>
</feature>
<keyword evidence="9" id="KW-1185">Reference proteome</keyword>
<accession>M7NWQ9</accession>
<dbReference type="GO" id="GO:0008176">
    <property type="term" value="F:tRNA (guanine(46)-N7)-methyltransferase activity"/>
    <property type="evidence" value="ECO:0007669"/>
    <property type="project" value="UniProtKB-UniRule"/>
</dbReference>
<dbReference type="EC" id="2.1.1.33" evidence="7"/>
<dbReference type="CDD" id="cd02440">
    <property type="entry name" value="AdoMet_MTases"/>
    <property type="match status" value="1"/>
</dbReference>
<dbReference type="NCBIfam" id="NF001080">
    <property type="entry name" value="PRK00121.2-2"/>
    <property type="match status" value="1"/>
</dbReference>
<dbReference type="eggNOG" id="COG0220">
    <property type="taxonomic scope" value="Bacteria"/>
</dbReference>
<comment type="catalytic activity">
    <reaction evidence="1 7">
        <text>guanosine(46) in tRNA + S-adenosyl-L-methionine = N(7)-methylguanosine(46) in tRNA + S-adenosyl-L-homocysteine</text>
        <dbReference type="Rhea" id="RHEA:42708"/>
        <dbReference type="Rhea" id="RHEA-COMP:10188"/>
        <dbReference type="Rhea" id="RHEA-COMP:10189"/>
        <dbReference type="ChEBI" id="CHEBI:57856"/>
        <dbReference type="ChEBI" id="CHEBI:59789"/>
        <dbReference type="ChEBI" id="CHEBI:74269"/>
        <dbReference type="ChEBI" id="CHEBI:74480"/>
        <dbReference type="EC" id="2.1.1.33"/>
    </reaction>
</comment>
<dbReference type="InterPro" id="IPR055361">
    <property type="entry name" value="tRNA_methyltr_TrmB_bact"/>
</dbReference>
<dbReference type="InterPro" id="IPR003358">
    <property type="entry name" value="tRNA_(Gua-N-7)_MeTrfase_Trmb"/>
</dbReference>
<evidence type="ECO:0000256" key="6">
    <source>
        <dbReference type="ARBA" id="ARBA00022694"/>
    </source>
</evidence>
<comment type="pathway">
    <text evidence="7">tRNA modification; N(7)-methylguanine-tRNA biosynthesis.</text>
</comment>
<keyword evidence="5 7" id="KW-0949">S-adenosyl-L-methionine</keyword>
<evidence type="ECO:0000256" key="1">
    <source>
        <dbReference type="ARBA" id="ARBA00000142"/>
    </source>
</evidence>
<dbReference type="PROSITE" id="PS51625">
    <property type="entry name" value="SAM_MT_TRMB"/>
    <property type="match status" value="1"/>
</dbReference>
<feature type="binding site" evidence="7">
    <location>
        <position position="46"/>
    </location>
    <ligand>
        <name>S-adenosyl-L-methionine</name>
        <dbReference type="ChEBI" id="CHEBI:59789"/>
    </ligand>
</feature>
<keyword evidence="4 7" id="KW-0808">Transferase</keyword>
<gene>
    <name evidence="7 8" type="primary">trmB</name>
    <name evidence="8" type="ORF">ADICEAN_01978</name>
</gene>
<dbReference type="InterPro" id="IPR029063">
    <property type="entry name" value="SAM-dependent_MTases_sf"/>
</dbReference>
<dbReference type="PANTHER" id="PTHR23417:SF14">
    <property type="entry name" value="PENTACOTRIPEPTIDE-REPEAT REGION OF PRORP DOMAIN-CONTAINING PROTEIN"/>
    <property type="match status" value="1"/>
</dbReference>
<evidence type="ECO:0000256" key="2">
    <source>
        <dbReference type="ARBA" id="ARBA00003015"/>
    </source>
</evidence>
<feature type="binding site" evidence="7">
    <location>
        <position position="120"/>
    </location>
    <ligand>
        <name>S-adenosyl-L-methionine</name>
        <dbReference type="ChEBI" id="CHEBI:59789"/>
    </ligand>
</feature>
<organism evidence="8 9">
    <name type="scientific">Cesiribacter andamanensis AMV16</name>
    <dbReference type="NCBI Taxonomy" id="1279009"/>
    <lineage>
        <taxon>Bacteria</taxon>
        <taxon>Pseudomonadati</taxon>
        <taxon>Bacteroidota</taxon>
        <taxon>Cytophagia</taxon>
        <taxon>Cytophagales</taxon>
        <taxon>Cesiribacteraceae</taxon>
        <taxon>Cesiribacter</taxon>
    </lineage>
</organism>
<comment type="function">
    <text evidence="2 7">Catalyzes the formation of N(7)-methylguanine at position 46 (m7G46) in tRNA.</text>
</comment>
<evidence type="ECO:0000313" key="9">
    <source>
        <dbReference type="Proteomes" id="UP000011910"/>
    </source>
</evidence>
<reference evidence="8 9" key="1">
    <citation type="journal article" date="2013" name="Genome Announc.">
        <title>Draft Genome Sequence of Cesiribacter andamanensis Strain AMV16T, Isolated from a Soil Sample from a Mud Volcano in the Andaman Islands, India.</title>
        <authorList>
            <person name="Shivaji S."/>
            <person name="Ara S."/>
            <person name="Begum Z."/>
            <person name="Srinivas T.N."/>
            <person name="Singh A."/>
            <person name="Kumar Pinnaka A."/>
        </authorList>
    </citation>
    <scope>NUCLEOTIDE SEQUENCE [LARGE SCALE GENOMIC DNA]</scope>
    <source>
        <strain evidence="8 9">AMV16</strain>
    </source>
</reference>
<dbReference type="OrthoDB" id="9802090at2"/>
<evidence type="ECO:0000313" key="8">
    <source>
        <dbReference type="EMBL" id="EMR02884.1"/>
    </source>
</evidence>
<feature type="binding site" evidence="7">
    <location>
        <position position="156"/>
    </location>
    <ligand>
        <name>substrate</name>
    </ligand>
</feature>
<keyword evidence="6 7" id="KW-0819">tRNA processing</keyword>
<dbReference type="SUPFAM" id="SSF53335">
    <property type="entry name" value="S-adenosyl-L-methionine-dependent methyltransferases"/>
    <property type="match status" value="1"/>
</dbReference>
<dbReference type="AlphaFoldDB" id="M7NWQ9"/>
<sequence>MRNKLARFADLKVRQNVLEAGKPLLAEIKGNWNSLFFKNDKPITLELACGRGEYTVGLGRRFPDRNFIGVDIKGARLFFGSREADEEGLQNVGFLRIKISDIDQFFSEDEVDQIWITFPDPRPRDRDEKRRLTHPRFLEMYQRMLKEGGWLHLKTDDRQFFDFTREMLQQFPTKDLEWTHDLYSTHLLDDHFGLQTAYEKRYLEEGRKINYLRCRLLK</sequence>
<dbReference type="STRING" id="1279009.ADICEAN_01978"/>
<dbReference type="GO" id="GO:0043527">
    <property type="term" value="C:tRNA methyltransferase complex"/>
    <property type="evidence" value="ECO:0007669"/>
    <property type="project" value="TreeGrafter"/>
</dbReference>
<feature type="binding site" evidence="7">
    <location>
        <begin position="196"/>
        <end position="199"/>
    </location>
    <ligand>
        <name>substrate</name>
    </ligand>
</feature>
<dbReference type="HAMAP" id="MF_01057">
    <property type="entry name" value="tRNA_methyltr_TrmB"/>
    <property type="match status" value="1"/>
</dbReference>